<gene>
    <name evidence="2" type="ORF">G4V63_25645</name>
</gene>
<accession>A0A7C9VHL6</accession>
<feature type="domain" description="Chromosomal replication initiator DnaA C-terminal" evidence="1">
    <location>
        <begin position="38"/>
        <end position="107"/>
    </location>
</feature>
<dbReference type="EMBL" id="JAAMRR010001300">
    <property type="protein sequence ID" value="NGX98468.1"/>
    <property type="molecule type" value="Genomic_DNA"/>
</dbReference>
<dbReference type="GO" id="GO:0005524">
    <property type="term" value="F:ATP binding"/>
    <property type="evidence" value="ECO:0007669"/>
    <property type="project" value="InterPro"/>
</dbReference>
<dbReference type="Gene3D" id="1.10.1750.10">
    <property type="match status" value="1"/>
</dbReference>
<dbReference type="InterPro" id="IPR013159">
    <property type="entry name" value="DnaA_C"/>
</dbReference>
<evidence type="ECO:0000313" key="3">
    <source>
        <dbReference type="Proteomes" id="UP000480266"/>
    </source>
</evidence>
<dbReference type="InterPro" id="IPR010921">
    <property type="entry name" value="Trp_repressor/repl_initiator"/>
</dbReference>
<comment type="caution">
    <text evidence="2">The sequence shown here is derived from an EMBL/GenBank/DDBJ whole genome shotgun (WGS) entry which is preliminary data.</text>
</comment>
<dbReference type="PANTHER" id="PTHR30050:SF2">
    <property type="entry name" value="CHROMOSOMAL REPLICATION INITIATOR PROTEIN DNAA"/>
    <property type="match status" value="1"/>
</dbReference>
<dbReference type="Proteomes" id="UP000480266">
    <property type="component" value="Unassembled WGS sequence"/>
</dbReference>
<dbReference type="GO" id="GO:0006275">
    <property type="term" value="P:regulation of DNA replication"/>
    <property type="evidence" value="ECO:0007669"/>
    <property type="project" value="InterPro"/>
</dbReference>
<proteinExistence type="predicted"/>
<dbReference type="GO" id="GO:0003688">
    <property type="term" value="F:DNA replication origin binding"/>
    <property type="evidence" value="ECO:0007669"/>
    <property type="project" value="TreeGrafter"/>
</dbReference>
<dbReference type="PANTHER" id="PTHR30050">
    <property type="entry name" value="CHROMOSOMAL REPLICATION INITIATOR PROTEIN DNAA"/>
    <property type="match status" value="1"/>
</dbReference>
<dbReference type="GO" id="GO:0006270">
    <property type="term" value="P:DNA replication initiation"/>
    <property type="evidence" value="ECO:0007669"/>
    <property type="project" value="InterPro"/>
</dbReference>
<sequence>MARISAKAFVPPPVLLAPAPERKARTPWLAALGETTPTVHMVQEVVADYYGTSVALLKAKRHTADLTRMRHIATFLAFELTGGNISMIARHFGDRDRSTIHNAIRRVNAALKTNKALTVELTELAHRIGARCT</sequence>
<keyword evidence="3" id="KW-1185">Reference proteome</keyword>
<dbReference type="GO" id="GO:0005886">
    <property type="term" value="C:plasma membrane"/>
    <property type="evidence" value="ECO:0007669"/>
    <property type="project" value="TreeGrafter"/>
</dbReference>
<dbReference type="SMART" id="SM00760">
    <property type="entry name" value="Bac_DnaA_C"/>
    <property type="match status" value="1"/>
</dbReference>
<dbReference type="CDD" id="cd06571">
    <property type="entry name" value="Bac_DnaA_C"/>
    <property type="match status" value="1"/>
</dbReference>
<organism evidence="2 3">
    <name type="scientific">Candidatus Afipia apatlaquensis</name>
    <dbReference type="NCBI Taxonomy" id="2712852"/>
    <lineage>
        <taxon>Bacteria</taxon>
        <taxon>Pseudomonadati</taxon>
        <taxon>Pseudomonadota</taxon>
        <taxon>Alphaproteobacteria</taxon>
        <taxon>Hyphomicrobiales</taxon>
        <taxon>Nitrobacteraceae</taxon>
        <taxon>Afipia</taxon>
    </lineage>
</organism>
<name>A0A7C9VHL6_9BRAD</name>
<protein>
    <recommendedName>
        <fullName evidence="1">Chromosomal replication initiator DnaA C-terminal domain-containing protein</fullName>
    </recommendedName>
</protein>
<dbReference type="AlphaFoldDB" id="A0A7C9VHL6"/>
<reference evidence="2" key="1">
    <citation type="submission" date="2020-02" db="EMBL/GenBank/DDBJ databases">
        <title>Draft genome sequence of Candidatus Afipia apatlaquensis IBT-C3, a potential strain for decolorization of textile dyes.</title>
        <authorList>
            <person name="Sanchez-Reyes A."/>
            <person name="Breton-Deval L."/>
            <person name="Mangelson H."/>
            <person name="Sanchez-Flores A."/>
        </authorList>
    </citation>
    <scope>NUCLEOTIDE SEQUENCE [LARGE SCALE GENOMIC DNA]</scope>
    <source>
        <strain evidence="2">IBT-C3</strain>
    </source>
</reference>
<evidence type="ECO:0000259" key="1">
    <source>
        <dbReference type="SMART" id="SM00760"/>
    </source>
</evidence>
<dbReference type="Pfam" id="PF08299">
    <property type="entry name" value="Bac_DnaA_C"/>
    <property type="match status" value="1"/>
</dbReference>
<evidence type="ECO:0000313" key="2">
    <source>
        <dbReference type="EMBL" id="NGX98468.1"/>
    </source>
</evidence>
<dbReference type="SUPFAM" id="SSF48295">
    <property type="entry name" value="TrpR-like"/>
    <property type="match status" value="1"/>
</dbReference>